<evidence type="ECO:0000313" key="8">
    <source>
        <dbReference type="EMBL" id="CAH8338732.1"/>
    </source>
</evidence>
<keyword evidence="2" id="KW-0963">Cytoplasm</keyword>
<gene>
    <name evidence="8" type="ORF">ERUC_LOCUS14965</name>
</gene>
<dbReference type="GO" id="GO:0005737">
    <property type="term" value="C:cytoplasm"/>
    <property type="evidence" value="ECO:0007669"/>
    <property type="project" value="UniProtKB-SubCell"/>
</dbReference>
<accession>A0ABC8JXZ2</accession>
<organism evidence="8 9">
    <name type="scientific">Eruca vesicaria subsp. sativa</name>
    <name type="common">Garden rocket</name>
    <name type="synonym">Eruca sativa</name>
    <dbReference type="NCBI Taxonomy" id="29727"/>
    <lineage>
        <taxon>Eukaryota</taxon>
        <taxon>Viridiplantae</taxon>
        <taxon>Streptophyta</taxon>
        <taxon>Embryophyta</taxon>
        <taxon>Tracheophyta</taxon>
        <taxon>Spermatophyta</taxon>
        <taxon>Magnoliopsida</taxon>
        <taxon>eudicotyledons</taxon>
        <taxon>Gunneridae</taxon>
        <taxon>Pentapetalae</taxon>
        <taxon>rosids</taxon>
        <taxon>malvids</taxon>
        <taxon>Brassicales</taxon>
        <taxon>Brassicaceae</taxon>
        <taxon>Brassiceae</taxon>
        <taxon>Eruca</taxon>
    </lineage>
</organism>
<dbReference type="PROSITE" id="PS50303">
    <property type="entry name" value="PUM_HD"/>
    <property type="match status" value="1"/>
</dbReference>
<proteinExistence type="predicted"/>
<protein>
    <recommendedName>
        <fullName evidence="7">PUM-HD domain-containing protein</fullName>
    </recommendedName>
</protein>
<dbReference type="SUPFAM" id="SSF48371">
    <property type="entry name" value="ARM repeat"/>
    <property type="match status" value="1"/>
</dbReference>
<dbReference type="GO" id="GO:0006417">
    <property type="term" value="P:regulation of translation"/>
    <property type="evidence" value="ECO:0007669"/>
    <property type="project" value="UniProtKB-KW"/>
</dbReference>
<dbReference type="EMBL" id="CAKOAT010140821">
    <property type="protein sequence ID" value="CAH8338732.1"/>
    <property type="molecule type" value="Genomic_DNA"/>
</dbReference>
<dbReference type="InterPro" id="IPR001313">
    <property type="entry name" value="Pumilio_RNA-bd_rpt"/>
</dbReference>
<dbReference type="InterPro" id="IPR033133">
    <property type="entry name" value="PUM-HD"/>
</dbReference>
<keyword evidence="3" id="KW-0677">Repeat</keyword>
<feature type="repeat" description="Pumilio" evidence="6">
    <location>
        <begin position="25"/>
        <end position="60"/>
    </location>
</feature>
<evidence type="ECO:0000313" key="9">
    <source>
        <dbReference type="Proteomes" id="UP001642260"/>
    </source>
</evidence>
<dbReference type="AlphaFoldDB" id="A0ABC8JXZ2"/>
<dbReference type="GO" id="GO:0003723">
    <property type="term" value="F:RNA binding"/>
    <property type="evidence" value="ECO:0007669"/>
    <property type="project" value="UniProtKB-KW"/>
</dbReference>
<reference evidence="8 9" key="1">
    <citation type="submission" date="2022-03" db="EMBL/GenBank/DDBJ databases">
        <authorList>
            <person name="Macdonald S."/>
            <person name="Ahmed S."/>
            <person name="Newling K."/>
        </authorList>
    </citation>
    <scope>NUCLEOTIDE SEQUENCE [LARGE SCALE GENOMIC DNA]</scope>
</reference>
<evidence type="ECO:0000256" key="4">
    <source>
        <dbReference type="ARBA" id="ARBA00022845"/>
    </source>
</evidence>
<evidence type="ECO:0000256" key="6">
    <source>
        <dbReference type="PROSITE-ProRule" id="PRU00317"/>
    </source>
</evidence>
<dbReference type="Pfam" id="PF00806">
    <property type="entry name" value="PUF"/>
    <property type="match status" value="2"/>
</dbReference>
<keyword evidence="5" id="KW-0694">RNA-binding</keyword>
<sequence>MDADPCRGSFEEDRISLHTMIIFSEMIPHAAELMINPFGNYLMQKILDVCNEEHKTMIILVVTQEPGLLVWISLNAYSTRLVHKLVETIKTMKQIFLVKPALRHGFLNLVRDVNGNHVIQRCLHCLSTQDNKFINEDATLIWLHIKMDAACYQNVFLIPLDNNERSS</sequence>
<name>A0ABC8JXZ2_ERUVS</name>
<dbReference type="InterPro" id="IPR011989">
    <property type="entry name" value="ARM-like"/>
</dbReference>
<dbReference type="PROSITE" id="PS50302">
    <property type="entry name" value="PUM"/>
    <property type="match status" value="2"/>
</dbReference>
<evidence type="ECO:0000256" key="1">
    <source>
        <dbReference type="ARBA" id="ARBA00004496"/>
    </source>
</evidence>
<dbReference type="PANTHER" id="PTHR12537:SF169">
    <property type="entry name" value="PUMILIO HOMOLOG 8, CHLOROPLASTIC-RELATED"/>
    <property type="match status" value="1"/>
</dbReference>
<dbReference type="PANTHER" id="PTHR12537">
    <property type="entry name" value="RNA BINDING PROTEIN PUMILIO-RELATED"/>
    <property type="match status" value="1"/>
</dbReference>
<evidence type="ECO:0000256" key="2">
    <source>
        <dbReference type="ARBA" id="ARBA00022490"/>
    </source>
</evidence>
<keyword evidence="4" id="KW-0810">Translation regulation</keyword>
<evidence type="ECO:0000256" key="3">
    <source>
        <dbReference type="ARBA" id="ARBA00022737"/>
    </source>
</evidence>
<dbReference type="SMART" id="SM00025">
    <property type="entry name" value="Pumilio"/>
    <property type="match status" value="3"/>
</dbReference>
<keyword evidence="9" id="KW-1185">Reference proteome</keyword>
<feature type="domain" description="PUM-HD" evidence="7">
    <location>
        <begin position="1"/>
        <end position="167"/>
    </location>
</feature>
<dbReference type="Proteomes" id="UP001642260">
    <property type="component" value="Unassembled WGS sequence"/>
</dbReference>
<dbReference type="InterPro" id="IPR016024">
    <property type="entry name" value="ARM-type_fold"/>
</dbReference>
<evidence type="ECO:0000259" key="7">
    <source>
        <dbReference type="PROSITE" id="PS50303"/>
    </source>
</evidence>
<comment type="subcellular location">
    <subcellularLocation>
        <location evidence="1">Cytoplasm</location>
    </subcellularLocation>
</comment>
<evidence type="ECO:0000256" key="5">
    <source>
        <dbReference type="ARBA" id="ARBA00022884"/>
    </source>
</evidence>
<dbReference type="Gene3D" id="1.25.10.10">
    <property type="entry name" value="Leucine-rich Repeat Variant"/>
    <property type="match status" value="1"/>
</dbReference>
<feature type="repeat" description="Pumilio" evidence="6">
    <location>
        <begin position="101"/>
        <end position="136"/>
    </location>
</feature>
<comment type="caution">
    <text evidence="8">The sequence shown here is derived from an EMBL/GenBank/DDBJ whole genome shotgun (WGS) entry which is preliminary data.</text>
</comment>